<sequence length="147" mass="15803">MKLSTLDHCGGSLVSAHDLKETTSDYSTSTDEMVGSCSFNSHASSDVIQSDNKNVFSNIEGLALQTGILDAEEEVCIDHNIEAVSTVRVRESMDASQSSSSSRIISMVVTSAPSTARTREANKRPADSNISRKTIPTKLLHKKKVTA</sequence>
<feature type="compositionally biased region" description="Basic and acidic residues" evidence="1">
    <location>
        <begin position="117"/>
        <end position="126"/>
    </location>
</feature>
<accession>A0AAV2CU12</accession>
<reference evidence="2 3" key="1">
    <citation type="submission" date="2024-04" db="EMBL/GenBank/DDBJ databases">
        <authorList>
            <person name="Fracassetti M."/>
        </authorList>
    </citation>
    <scope>NUCLEOTIDE SEQUENCE [LARGE SCALE GENOMIC DNA]</scope>
</reference>
<feature type="compositionally biased region" description="Low complexity" evidence="1">
    <location>
        <begin position="94"/>
        <end position="111"/>
    </location>
</feature>
<dbReference type="AlphaFoldDB" id="A0AAV2CU12"/>
<proteinExistence type="predicted"/>
<feature type="region of interest" description="Disordered" evidence="1">
    <location>
        <begin position="94"/>
        <end position="135"/>
    </location>
</feature>
<keyword evidence="3" id="KW-1185">Reference proteome</keyword>
<protein>
    <submittedName>
        <fullName evidence="2">Uncharacterized protein</fullName>
    </submittedName>
</protein>
<name>A0AAV2CU12_9ROSI</name>
<dbReference type="Proteomes" id="UP001497516">
    <property type="component" value="Chromosome 10"/>
</dbReference>
<dbReference type="EMBL" id="OZ034814">
    <property type="protein sequence ID" value="CAL1359330.1"/>
    <property type="molecule type" value="Genomic_DNA"/>
</dbReference>
<evidence type="ECO:0000313" key="2">
    <source>
        <dbReference type="EMBL" id="CAL1359330.1"/>
    </source>
</evidence>
<gene>
    <name evidence="2" type="ORF">LTRI10_LOCUS6823</name>
</gene>
<evidence type="ECO:0000256" key="1">
    <source>
        <dbReference type="SAM" id="MobiDB-lite"/>
    </source>
</evidence>
<evidence type="ECO:0000313" key="3">
    <source>
        <dbReference type="Proteomes" id="UP001497516"/>
    </source>
</evidence>
<organism evidence="2 3">
    <name type="scientific">Linum trigynum</name>
    <dbReference type="NCBI Taxonomy" id="586398"/>
    <lineage>
        <taxon>Eukaryota</taxon>
        <taxon>Viridiplantae</taxon>
        <taxon>Streptophyta</taxon>
        <taxon>Embryophyta</taxon>
        <taxon>Tracheophyta</taxon>
        <taxon>Spermatophyta</taxon>
        <taxon>Magnoliopsida</taxon>
        <taxon>eudicotyledons</taxon>
        <taxon>Gunneridae</taxon>
        <taxon>Pentapetalae</taxon>
        <taxon>rosids</taxon>
        <taxon>fabids</taxon>
        <taxon>Malpighiales</taxon>
        <taxon>Linaceae</taxon>
        <taxon>Linum</taxon>
    </lineage>
</organism>